<dbReference type="Pfam" id="PF02630">
    <property type="entry name" value="SCO1-SenC"/>
    <property type="match status" value="1"/>
</dbReference>
<keyword evidence="8" id="KW-1185">Reference proteome</keyword>
<reference evidence="7" key="1">
    <citation type="submission" date="2022-02" db="EMBL/GenBank/DDBJ databases">
        <title>Polaribacter sp. MSW13, isolated from seawater.</title>
        <authorList>
            <person name="Kristyanto S."/>
            <person name="Jung J."/>
            <person name="Jeon C.O."/>
        </authorList>
    </citation>
    <scope>NUCLEOTIDE SEQUENCE</scope>
    <source>
        <strain evidence="7">MSW13</strain>
    </source>
</reference>
<dbReference type="PANTHER" id="PTHR12151">
    <property type="entry name" value="ELECTRON TRANSPORT PROTIN SCO1/SENC FAMILY MEMBER"/>
    <property type="match status" value="1"/>
</dbReference>
<gene>
    <name evidence="7" type="ORF">MC378_13905</name>
</gene>
<keyword evidence="5" id="KW-1133">Transmembrane helix</keyword>
<dbReference type="InterPro" id="IPR036249">
    <property type="entry name" value="Thioredoxin-like_sf"/>
</dbReference>
<comment type="similarity">
    <text evidence="1">Belongs to the SCO1/2 family.</text>
</comment>
<evidence type="ECO:0000256" key="4">
    <source>
        <dbReference type="PIRSR" id="PIRSR603782-2"/>
    </source>
</evidence>
<keyword evidence="3" id="KW-0479">Metal-binding</keyword>
<dbReference type="SUPFAM" id="SSF52833">
    <property type="entry name" value="Thioredoxin-like"/>
    <property type="match status" value="1"/>
</dbReference>
<dbReference type="PANTHER" id="PTHR12151:SF25">
    <property type="entry name" value="LINALOOL DEHYDRATASE_ISOMERASE DOMAIN-CONTAINING PROTEIN"/>
    <property type="match status" value="1"/>
</dbReference>
<dbReference type="PROSITE" id="PS51352">
    <property type="entry name" value="THIOREDOXIN_2"/>
    <property type="match status" value="1"/>
</dbReference>
<organism evidence="7 8">
    <name type="scientific">Polaribacter marinus</name>
    <dbReference type="NCBI Taxonomy" id="2916838"/>
    <lineage>
        <taxon>Bacteria</taxon>
        <taxon>Pseudomonadati</taxon>
        <taxon>Bacteroidota</taxon>
        <taxon>Flavobacteriia</taxon>
        <taxon>Flavobacteriales</taxon>
        <taxon>Flavobacteriaceae</taxon>
    </lineage>
</organism>
<keyword evidence="2 3" id="KW-0186">Copper</keyword>
<dbReference type="CDD" id="cd02968">
    <property type="entry name" value="SCO"/>
    <property type="match status" value="1"/>
</dbReference>
<comment type="caution">
    <text evidence="7">The sequence shown here is derived from an EMBL/GenBank/DDBJ whole genome shotgun (WGS) entry which is preliminary data.</text>
</comment>
<feature type="disulfide bond" description="Redox-active" evidence="4">
    <location>
        <begin position="95"/>
        <end position="99"/>
    </location>
</feature>
<evidence type="ECO:0000256" key="1">
    <source>
        <dbReference type="ARBA" id="ARBA00010996"/>
    </source>
</evidence>
<dbReference type="Proteomes" id="UP001139369">
    <property type="component" value="Unassembled WGS sequence"/>
</dbReference>
<feature type="binding site" evidence="3">
    <location>
        <position position="99"/>
    </location>
    <ligand>
        <name>Cu cation</name>
        <dbReference type="ChEBI" id="CHEBI:23378"/>
    </ligand>
</feature>
<evidence type="ECO:0000313" key="7">
    <source>
        <dbReference type="EMBL" id="MCI2230268.1"/>
    </source>
</evidence>
<evidence type="ECO:0000313" key="8">
    <source>
        <dbReference type="Proteomes" id="UP001139369"/>
    </source>
</evidence>
<dbReference type="InterPro" id="IPR013766">
    <property type="entry name" value="Thioredoxin_domain"/>
</dbReference>
<protein>
    <submittedName>
        <fullName evidence="7">SCO family protein</fullName>
    </submittedName>
</protein>
<sequence>MDLKFFKKSLPTLIFLIVFSAVALPVFYHLLKVDTKLKIYNPADVNPRLVDESIAHITKNHTVADFELINQNGEIITNKNYKNKIYVADFFFTRCQTICIAMAYNMSELQEFYKNDDDIMFLSHSVTPVIDSVSVLREYADRKGVIDGKWNVTTGSKKHIYELARKSYFAVLDEGNGDENDFIHTEQFVLVDKDRRIRGYYDGTEKEDMIKLKKDIALLKEEYAKK</sequence>
<keyword evidence="4" id="KW-1015">Disulfide bond</keyword>
<keyword evidence="5" id="KW-0812">Transmembrane</keyword>
<dbReference type="AlphaFoldDB" id="A0A9X1VQA8"/>
<feature type="binding site" evidence="3">
    <location>
        <position position="95"/>
    </location>
    <ligand>
        <name>Cu cation</name>
        <dbReference type="ChEBI" id="CHEBI:23378"/>
    </ligand>
</feature>
<evidence type="ECO:0000256" key="5">
    <source>
        <dbReference type="SAM" id="Phobius"/>
    </source>
</evidence>
<accession>A0A9X1VQA8</accession>
<feature type="transmembrane region" description="Helical" evidence="5">
    <location>
        <begin position="12"/>
        <end position="31"/>
    </location>
</feature>
<keyword evidence="5" id="KW-0472">Membrane</keyword>
<dbReference type="EMBL" id="JAKQYM010000013">
    <property type="protein sequence ID" value="MCI2230268.1"/>
    <property type="molecule type" value="Genomic_DNA"/>
</dbReference>
<name>A0A9X1VQA8_9FLAO</name>
<evidence type="ECO:0000256" key="3">
    <source>
        <dbReference type="PIRSR" id="PIRSR603782-1"/>
    </source>
</evidence>
<evidence type="ECO:0000259" key="6">
    <source>
        <dbReference type="PROSITE" id="PS51352"/>
    </source>
</evidence>
<feature type="binding site" evidence="3">
    <location>
        <position position="184"/>
    </location>
    <ligand>
        <name>Cu cation</name>
        <dbReference type="ChEBI" id="CHEBI:23378"/>
    </ligand>
</feature>
<feature type="domain" description="Thioredoxin" evidence="6">
    <location>
        <begin position="57"/>
        <end position="221"/>
    </location>
</feature>
<dbReference type="RefSeq" id="WP_242179378.1">
    <property type="nucleotide sequence ID" value="NZ_JAKQYM010000013.1"/>
</dbReference>
<proteinExistence type="inferred from homology"/>
<dbReference type="InterPro" id="IPR003782">
    <property type="entry name" value="SCO1/SenC"/>
</dbReference>
<dbReference type="Gene3D" id="3.40.30.10">
    <property type="entry name" value="Glutaredoxin"/>
    <property type="match status" value="1"/>
</dbReference>
<evidence type="ECO:0000256" key="2">
    <source>
        <dbReference type="ARBA" id="ARBA00023008"/>
    </source>
</evidence>
<dbReference type="GO" id="GO:0046872">
    <property type="term" value="F:metal ion binding"/>
    <property type="evidence" value="ECO:0007669"/>
    <property type="project" value="UniProtKB-KW"/>
</dbReference>